<gene>
    <name evidence="3" type="ORF">DLJ54_07345</name>
</gene>
<dbReference type="PANTHER" id="PTHR37957:SF1">
    <property type="entry name" value="PHYTASE-LIKE DOMAIN-CONTAINING PROTEIN"/>
    <property type="match status" value="1"/>
</dbReference>
<name>A0A364V4R5_9CORY</name>
<dbReference type="PANTHER" id="PTHR37957">
    <property type="entry name" value="BLR7070 PROTEIN"/>
    <property type="match status" value="1"/>
</dbReference>
<reference evidence="3 4" key="1">
    <citation type="journal article" date="2018" name="Syst. Appl. Microbiol.">
        <title>Corynebacterium heidelbergense sp. nov., isolated from the preen glands of Egyptian geese (Alopochen aegyptiacus).</title>
        <authorList>
            <person name="Braun M.S."/>
            <person name="Wang E."/>
            <person name="Zimmermann S."/>
            <person name="Wink M."/>
        </authorList>
    </citation>
    <scope>NUCLEOTIDE SEQUENCE [LARGE SCALE GENOMIC DNA]</scope>
    <source>
        <strain evidence="3 4">647</strain>
    </source>
</reference>
<evidence type="ECO:0000313" key="3">
    <source>
        <dbReference type="EMBL" id="RAV31635.1"/>
    </source>
</evidence>
<feature type="region of interest" description="Disordered" evidence="1">
    <location>
        <begin position="159"/>
        <end position="191"/>
    </location>
</feature>
<dbReference type="EMBL" id="QHCV01000071">
    <property type="protein sequence ID" value="RAV31635.1"/>
    <property type="molecule type" value="Genomic_DNA"/>
</dbReference>
<evidence type="ECO:0000259" key="2">
    <source>
        <dbReference type="Pfam" id="PF13449"/>
    </source>
</evidence>
<keyword evidence="4" id="KW-1185">Reference proteome</keyword>
<dbReference type="Proteomes" id="UP000251577">
    <property type="component" value="Unassembled WGS sequence"/>
</dbReference>
<protein>
    <recommendedName>
        <fullName evidence="2">Phytase-like domain-containing protein</fullName>
    </recommendedName>
</protein>
<organism evidence="3 4">
    <name type="scientific">Corynebacterium heidelbergense</name>
    <dbReference type="NCBI Taxonomy" id="2055947"/>
    <lineage>
        <taxon>Bacteria</taxon>
        <taxon>Bacillati</taxon>
        <taxon>Actinomycetota</taxon>
        <taxon>Actinomycetes</taxon>
        <taxon>Mycobacteriales</taxon>
        <taxon>Corynebacteriaceae</taxon>
        <taxon>Corynebacterium</taxon>
    </lineage>
</organism>
<dbReference type="Pfam" id="PF13449">
    <property type="entry name" value="Phytase-like"/>
    <property type="match status" value="1"/>
</dbReference>
<dbReference type="AlphaFoldDB" id="A0A364V4R5"/>
<feature type="region of interest" description="Disordered" evidence="1">
    <location>
        <begin position="1"/>
        <end position="21"/>
    </location>
</feature>
<feature type="domain" description="Phytase-like" evidence="2">
    <location>
        <begin position="120"/>
        <end position="412"/>
    </location>
</feature>
<accession>A0A364V4R5</accession>
<evidence type="ECO:0000313" key="4">
    <source>
        <dbReference type="Proteomes" id="UP000251577"/>
    </source>
</evidence>
<comment type="caution">
    <text evidence="3">The sequence shown here is derived from an EMBL/GenBank/DDBJ whole genome shotgun (WGS) entry which is preliminary data.</text>
</comment>
<proteinExistence type="predicted"/>
<sequence>MTHPELPSAVSAPRRAHVGPRSLPRLARSAGMSAALAVGLTAGGALLAVPAAWAEPASSVDTFSLLSSGLPGIGPVIPAPGTLGPQPPVPGAARAQLIDTYDLATAERDKGSASPGGDVPFGGISGLDRVRDDVYLGLSDDRAEKGPVRAYPMELPRDKAGHTASARIGKPLLLTDQEGKPYAKGSVDPESIRVTPEGSIVWTSEGDADHGIAPAITVADGSGRAQRQFEIPDYHRPPASDKAPGTGAAMGIQNNKAYEGLTITGAGDAARAAVLTEDPLKQDKRNRLTFYDLKTGRPTAEYAYQLDPDDPGADQRGATEILAESESSFLVLERDYVKGQGTRGKLYRISTSGATDVLGTATLSGQEKPVSKETLLDFSPNGENPDNIEGLAWGPTLQDGRRTVLVSTDNNFSDSQRSLIHTIALG</sequence>
<evidence type="ECO:0000256" key="1">
    <source>
        <dbReference type="SAM" id="MobiDB-lite"/>
    </source>
</evidence>
<dbReference type="InterPro" id="IPR027372">
    <property type="entry name" value="Phytase-like_dom"/>
</dbReference>